<name>A0ABY6BH48_9GAMM</name>
<dbReference type="Pfam" id="PF01965">
    <property type="entry name" value="DJ-1_PfpI"/>
    <property type="match status" value="1"/>
</dbReference>
<dbReference type="Pfam" id="PF12833">
    <property type="entry name" value="HTH_18"/>
    <property type="match status" value="1"/>
</dbReference>
<proteinExistence type="predicted"/>
<evidence type="ECO:0000313" key="5">
    <source>
        <dbReference type="EMBL" id="UXI67931.1"/>
    </source>
</evidence>
<dbReference type="CDD" id="cd03137">
    <property type="entry name" value="GATase1_AraC_1"/>
    <property type="match status" value="1"/>
</dbReference>
<evidence type="ECO:0000259" key="4">
    <source>
        <dbReference type="PROSITE" id="PS01124"/>
    </source>
</evidence>
<feature type="domain" description="HTH araC/xylS-type" evidence="4">
    <location>
        <begin position="218"/>
        <end position="316"/>
    </location>
</feature>
<keyword evidence="3" id="KW-0804">Transcription</keyword>
<organism evidence="5 6">
    <name type="scientific">Tahibacter amnicola</name>
    <dbReference type="NCBI Taxonomy" id="2976241"/>
    <lineage>
        <taxon>Bacteria</taxon>
        <taxon>Pseudomonadati</taxon>
        <taxon>Pseudomonadota</taxon>
        <taxon>Gammaproteobacteria</taxon>
        <taxon>Lysobacterales</taxon>
        <taxon>Rhodanobacteraceae</taxon>
        <taxon>Tahibacter</taxon>
    </lineage>
</organism>
<dbReference type="PANTHER" id="PTHR43130:SF3">
    <property type="entry name" value="HTH-TYPE TRANSCRIPTIONAL REGULATOR RV1931C"/>
    <property type="match status" value="1"/>
</dbReference>
<protein>
    <submittedName>
        <fullName evidence="5">DJ-1/PfpI family protein</fullName>
    </submittedName>
</protein>
<keyword evidence="2" id="KW-0238">DNA-binding</keyword>
<dbReference type="InterPro" id="IPR009057">
    <property type="entry name" value="Homeodomain-like_sf"/>
</dbReference>
<dbReference type="RefSeq" id="WP_261694900.1">
    <property type="nucleotide sequence ID" value="NZ_CP104694.1"/>
</dbReference>
<dbReference type="InterPro" id="IPR020449">
    <property type="entry name" value="Tscrpt_reg_AraC-type_HTH"/>
</dbReference>
<dbReference type="InterPro" id="IPR018060">
    <property type="entry name" value="HTH_AraC"/>
</dbReference>
<dbReference type="InterPro" id="IPR018062">
    <property type="entry name" value="HTH_AraC-typ_CS"/>
</dbReference>
<dbReference type="PROSITE" id="PS00041">
    <property type="entry name" value="HTH_ARAC_FAMILY_1"/>
    <property type="match status" value="1"/>
</dbReference>
<evidence type="ECO:0000256" key="3">
    <source>
        <dbReference type="ARBA" id="ARBA00023163"/>
    </source>
</evidence>
<dbReference type="EMBL" id="CP104694">
    <property type="protein sequence ID" value="UXI67931.1"/>
    <property type="molecule type" value="Genomic_DNA"/>
</dbReference>
<dbReference type="PROSITE" id="PS01124">
    <property type="entry name" value="HTH_ARAC_FAMILY_2"/>
    <property type="match status" value="1"/>
</dbReference>
<dbReference type="Proteomes" id="UP001064632">
    <property type="component" value="Chromosome"/>
</dbReference>
<evidence type="ECO:0000313" key="6">
    <source>
        <dbReference type="Proteomes" id="UP001064632"/>
    </source>
</evidence>
<dbReference type="PRINTS" id="PR00032">
    <property type="entry name" value="HTHARAC"/>
</dbReference>
<evidence type="ECO:0000256" key="2">
    <source>
        <dbReference type="ARBA" id="ARBA00023125"/>
    </source>
</evidence>
<dbReference type="Gene3D" id="1.10.10.60">
    <property type="entry name" value="Homeodomain-like"/>
    <property type="match status" value="1"/>
</dbReference>
<accession>A0ABY6BH48</accession>
<evidence type="ECO:0000256" key="1">
    <source>
        <dbReference type="ARBA" id="ARBA00023015"/>
    </source>
</evidence>
<dbReference type="SUPFAM" id="SSF46689">
    <property type="entry name" value="Homeodomain-like"/>
    <property type="match status" value="1"/>
</dbReference>
<dbReference type="InterPro" id="IPR029062">
    <property type="entry name" value="Class_I_gatase-like"/>
</dbReference>
<dbReference type="PANTHER" id="PTHR43130">
    <property type="entry name" value="ARAC-FAMILY TRANSCRIPTIONAL REGULATOR"/>
    <property type="match status" value="1"/>
</dbReference>
<reference evidence="5" key="1">
    <citation type="submission" date="2022-09" db="EMBL/GenBank/DDBJ databases">
        <title>Tahibacter sp. nov., isolated from a fresh water.</title>
        <authorList>
            <person name="Baek J.H."/>
            <person name="Lee J.K."/>
            <person name="Kim J.M."/>
            <person name="Jeon C.O."/>
        </authorList>
    </citation>
    <scope>NUCLEOTIDE SEQUENCE</scope>
    <source>
        <strain evidence="5">W38</strain>
    </source>
</reference>
<sequence>MPAPRDIVIVIYPGIESLDLSGPASVFSTAGHAGGSDRYRIHVVAAEPGAVPTESGFDVCAKGARGLPKQIDTLLVPGGLGTREAMKDRALIALLARLAARSRRVTAVCSGAFLLAQAGLLDGRRATTHWRYAALLARLFPAVSVASDAIFIRDGNRWTSAGVTAGIDLALALVEADHGRELALAVARELVCSVRRSGGQSQYSEPLALQVAQTPRLERVRSVLLAPARKRMVVKSLAERVHVGERQLRRLTQREFGQSPRQLLLGARLAQAQQSLVDTDRPVRAIARQCGYATTEAFTRRFRAQFGVSPSHYRAQFRRTTSPTEALP</sequence>
<dbReference type="SMART" id="SM00342">
    <property type="entry name" value="HTH_ARAC"/>
    <property type="match status" value="1"/>
</dbReference>
<dbReference type="SUPFAM" id="SSF52317">
    <property type="entry name" value="Class I glutamine amidotransferase-like"/>
    <property type="match status" value="1"/>
</dbReference>
<gene>
    <name evidence="5" type="ORF">N4264_24915</name>
</gene>
<dbReference type="InterPro" id="IPR002818">
    <property type="entry name" value="DJ-1/PfpI"/>
</dbReference>
<keyword evidence="1" id="KW-0805">Transcription regulation</keyword>
<keyword evidence="6" id="KW-1185">Reference proteome</keyword>
<dbReference type="InterPro" id="IPR052158">
    <property type="entry name" value="INH-QAR"/>
</dbReference>
<dbReference type="Gene3D" id="3.40.50.880">
    <property type="match status" value="1"/>
</dbReference>